<accession>A0ACB9HKW9</accession>
<dbReference type="Proteomes" id="UP001056120">
    <property type="component" value="Linkage Group LG12"/>
</dbReference>
<reference evidence="2" key="1">
    <citation type="journal article" date="2022" name="Mol. Ecol. Resour.">
        <title>The genomes of chicory, endive, great burdock and yacon provide insights into Asteraceae palaeo-polyploidization history and plant inulin production.</title>
        <authorList>
            <person name="Fan W."/>
            <person name="Wang S."/>
            <person name="Wang H."/>
            <person name="Wang A."/>
            <person name="Jiang F."/>
            <person name="Liu H."/>
            <person name="Zhao H."/>
            <person name="Xu D."/>
            <person name="Zhang Y."/>
        </authorList>
    </citation>
    <scope>NUCLEOTIDE SEQUENCE [LARGE SCALE GENOMIC DNA]</scope>
    <source>
        <strain evidence="2">cv. Yunnan</strain>
    </source>
</reference>
<evidence type="ECO:0000313" key="1">
    <source>
        <dbReference type="EMBL" id="KAI3796432.1"/>
    </source>
</evidence>
<organism evidence="1 2">
    <name type="scientific">Smallanthus sonchifolius</name>
    <dbReference type="NCBI Taxonomy" id="185202"/>
    <lineage>
        <taxon>Eukaryota</taxon>
        <taxon>Viridiplantae</taxon>
        <taxon>Streptophyta</taxon>
        <taxon>Embryophyta</taxon>
        <taxon>Tracheophyta</taxon>
        <taxon>Spermatophyta</taxon>
        <taxon>Magnoliopsida</taxon>
        <taxon>eudicotyledons</taxon>
        <taxon>Gunneridae</taxon>
        <taxon>Pentapetalae</taxon>
        <taxon>asterids</taxon>
        <taxon>campanulids</taxon>
        <taxon>Asterales</taxon>
        <taxon>Asteraceae</taxon>
        <taxon>Asteroideae</taxon>
        <taxon>Heliantheae alliance</taxon>
        <taxon>Millerieae</taxon>
        <taxon>Smallanthus</taxon>
    </lineage>
</organism>
<evidence type="ECO:0000313" key="2">
    <source>
        <dbReference type="Proteomes" id="UP001056120"/>
    </source>
</evidence>
<dbReference type="EMBL" id="CM042029">
    <property type="protein sequence ID" value="KAI3796432.1"/>
    <property type="molecule type" value="Genomic_DNA"/>
</dbReference>
<name>A0ACB9HKW9_9ASTR</name>
<keyword evidence="2" id="KW-1185">Reference proteome</keyword>
<reference evidence="1 2" key="2">
    <citation type="journal article" date="2022" name="Mol. Ecol. Resour.">
        <title>The genomes of chicory, endive, great burdock and yacon provide insights into Asteraceae paleo-polyploidization history and plant inulin production.</title>
        <authorList>
            <person name="Fan W."/>
            <person name="Wang S."/>
            <person name="Wang H."/>
            <person name="Wang A."/>
            <person name="Jiang F."/>
            <person name="Liu H."/>
            <person name="Zhao H."/>
            <person name="Xu D."/>
            <person name="Zhang Y."/>
        </authorList>
    </citation>
    <scope>NUCLEOTIDE SEQUENCE [LARGE SCALE GENOMIC DNA]</scope>
    <source>
        <strain evidence="2">cv. Yunnan</strain>
        <tissue evidence="1">Leaves</tissue>
    </source>
</reference>
<protein>
    <submittedName>
        <fullName evidence="1">Uncharacterized protein</fullName>
    </submittedName>
</protein>
<comment type="caution">
    <text evidence="1">The sequence shown here is derived from an EMBL/GenBank/DDBJ whole genome shotgun (WGS) entry which is preliminary data.</text>
</comment>
<gene>
    <name evidence="1" type="ORF">L1987_39103</name>
</gene>
<sequence length="293" mass="33432">MVCFHLHNNIPKGRATIHSSQGQSWKFKIKKAHRMDVVWGEIFNFETPKVKRECCLCPFKGDALKPTNIDTLWVYVICSWLRPEVAFLSGEKMEPAIGLLRIQPDSFMKRCLICKQVHGSCIQCFKCATYFNVMCASRAGYCVEARRMDVVRGESVGVKGQLWLLLPILFVLQAFEAYVSVLLLQTGVFAFMSSNENESNALLLLRLIWGDIAKKCKKDIDDILRGPKDSIEQDDETVSGRAIQAIQLKKLIYEHLGKMDEETKDIIKPTMFLVDQALQLQNVISEHCMLKPR</sequence>
<proteinExistence type="predicted"/>